<dbReference type="InterPro" id="IPR011009">
    <property type="entry name" value="Kinase-like_dom_sf"/>
</dbReference>
<dbReference type="Proteomes" id="UP000789405">
    <property type="component" value="Unassembled WGS sequence"/>
</dbReference>
<keyword evidence="3" id="KW-1185">Reference proteome</keyword>
<proteinExistence type="predicted"/>
<dbReference type="InterPro" id="IPR000719">
    <property type="entry name" value="Prot_kinase_dom"/>
</dbReference>
<feature type="domain" description="Protein kinase" evidence="1">
    <location>
        <begin position="128"/>
        <end position="327"/>
    </location>
</feature>
<accession>A0A9N9HHH0</accession>
<dbReference type="GO" id="GO:0004713">
    <property type="term" value="F:protein tyrosine kinase activity"/>
    <property type="evidence" value="ECO:0007669"/>
    <property type="project" value="InterPro"/>
</dbReference>
<dbReference type="SMART" id="SM00219">
    <property type="entry name" value="TyrKc"/>
    <property type="match status" value="1"/>
</dbReference>
<organism evidence="2 3">
    <name type="scientific">Dentiscutata erythropus</name>
    <dbReference type="NCBI Taxonomy" id="1348616"/>
    <lineage>
        <taxon>Eukaryota</taxon>
        <taxon>Fungi</taxon>
        <taxon>Fungi incertae sedis</taxon>
        <taxon>Mucoromycota</taxon>
        <taxon>Glomeromycotina</taxon>
        <taxon>Glomeromycetes</taxon>
        <taxon>Diversisporales</taxon>
        <taxon>Gigasporaceae</taxon>
        <taxon>Dentiscutata</taxon>
    </lineage>
</organism>
<dbReference type="Pfam" id="PF07714">
    <property type="entry name" value="PK_Tyr_Ser-Thr"/>
    <property type="match status" value="1"/>
</dbReference>
<dbReference type="AlphaFoldDB" id="A0A9N9HHH0"/>
<dbReference type="InterPro" id="IPR020635">
    <property type="entry name" value="Tyr_kinase_cat_dom"/>
</dbReference>
<dbReference type="OrthoDB" id="2437857at2759"/>
<feature type="non-terminal residue" evidence="2">
    <location>
        <position position="327"/>
    </location>
</feature>
<name>A0A9N9HHH0_9GLOM</name>
<dbReference type="InterPro" id="IPR001245">
    <property type="entry name" value="Ser-Thr/Tyr_kinase_cat_dom"/>
</dbReference>
<comment type="caution">
    <text evidence="2">The sequence shown here is derived from an EMBL/GenBank/DDBJ whole genome shotgun (WGS) entry which is preliminary data.</text>
</comment>
<dbReference type="GO" id="GO:0005524">
    <property type="term" value="F:ATP binding"/>
    <property type="evidence" value="ECO:0007669"/>
    <property type="project" value="InterPro"/>
</dbReference>
<dbReference type="SUPFAM" id="SSF56112">
    <property type="entry name" value="Protein kinase-like (PK-like)"/>
    <property type="match status" value="1"/>
</dbReference>
<sequence length="327" mass="39001">NSNYSQHFRDIAYQYFKSMMYSCVGERFKDGSAEKYKQFKYTAMTTDDIKVRYLKDNWINAFALYSEDSDECGKDNCVYCNDCNSKHWKENFDNWSSGDSNIDKIIKDTQLKAKKNYKIIEWIKFSNLKDIEYIGEGGFAKVYKAIWIDGPIENYEPWDVENKRWKRKADTMVAVKKLRVEIGMTSLELFQEIKCNLDHNSLFISRVYGVTKDPSTQEYAIVMQFQKNGDIRQLIRKNHEELNWIKYIEEEFNTSKEKEWKERLAKLADVSSPSKETRQQYTSRRLDYSKMLSQKLQELYRSDKIYEVDTYDEDNYDDSKLIDLVIP</sequence>
<gene>
    <name evidence="2" type="ORF">DERYTH_LOCUS12414</name>
</gene>
<evidence type="ECO:0000259" key="1">
    <source>
        <dbReference type="PROSITE" id="PS50011"/>
    </source>
</evidence>
<dbReference type="PROSITE" id="PS50011">
    <property type="entry name" value="PROTEIN_KINASE_DOM"/>
    <property type="match status" value="1"/>
</dbReference>
<protein>
    <submittedName>
        <fullName evidence="2">18675_t:CDS:1</fullName>
    </submittedName>
</protein>
<dbReference type="EMBL" id="CAJVPY010008108">
    <property type="protein sequence ID" value="CAG8691568.1"/>
    <property type="molecule type" value="Genomic_DNA"/>
</dbReference>
<dbReference type="Gene3D" id="1.10.510.10">
    <property type="entry name" value="Transferase(Phosphotransferase) domain 1"/>
    <property type="match status" value="1"/>
</dbReference>
<reference evidence="2" key="1">
    <citation type="submission" date="2021-06" db="EMBL/GenBank/DDBJ databases">
        <authorList>
            <person name="Kallberg Y."/>
            <person name="Tangrot J."/>
            <person name="Rosling A."/>
        </authorList>
    </citation>
    <scope>NUCLEOTIDE SEQUENCE</scope>
    <source>
        <strain evidence="2">MA453B</strain>
    </source>
</reference>
<evidence type="ECO:0000313" key="2">
    <source>
        <dbReference type="EMBL" id="CAG8691568.1"/>
    </source>
</evidence>
<evidence type="ECO:0000313" key="3">
    <source>
        <dbReference type="Proteomes" id="UP000789405"/>
    </source>
</evidence>